<name>A0A0F9CSY4_9ZZZZ</name>
<evidence type="ECO:0000313" key="1">
    <source>
        <dbReference type="EMBL" id="KKL52304.1"/>
    </source>
</evidence>
<gene>
    <name evidence="1" type="ORF">LCGC14_2286790</name>
</gene>
<protein>
    <submittedName>
        <fullName evidence="1">Uncharacterized protein</fullName>
    </submittedName>
</protein>
<comment type="caution">
    <text evidence="1">The sequence shown here is derived from an EMBL/GenBank/DDBJ whole genome shotgun (WGS) entry which is preliminary data.</text>
</comment>
<dbReference type="InterPro" id="IPR029063">
    <property type="entry name" value="SAM-dependent_MTases_sf"/>
</dbReference>
<sequence length="204" mass="23473">MKKVPDIDNIPAIYNNNFNKNLAYLRNTNPSVYDILERSAINPPMEAAKDGSLTIKVNGVYLESKYNPRQYSLRHIEGRTGWEKTVLFLGCGLGYHINTFLSRYRSKCVVVEKHPYVFKAALCIIEPEYFKSVVPIVGFAIDDLIEKLRPLFSEKFSIVRHPPGVKLDPEYYDSVEKFIGRKLKERLATDTTEIRTGGLWLRNI</sequence>
<feature type="non-terminal residue" evidence="1">
    <location>
        <position position="204"/>
    </location>
</feature>
<reference evidence="1" key="1">
    <citation type="journal article" date="2015" name="Nature">
        <title>Complex archaea that bridge the gap between prokaryotes and eukaryotes.</title>
        <authorList>
            <person name="Spang A."/>
            <person name="Saw J.H."/>
            <person name="Jorgensen S.L."/>
            <person name="Zaremba-Niedzwiedzka K."/>
            <person name="Martijn J."/>
            <person name="Lind A.E."/>
            <person name="van Eijk R."/>
            <person name="Schleper C."/>
            <person name="Guy L."/>
            <person name="Ettema T.J."/>
        </authorList>
    </citation>
    <scope>NUCLEOTIDE SEQUENCE</scope>
</reference>
<dbReference type="AlphaFoldDB" id="A0A0F9CSY4"/>
<accession>A0A0F9CSY4</accession>
<proteinExistence type="predicted"/>
<dbReference type="SUPFAM" id="SSF53335">
    <property type="entry name" value="S-adenosyl-L-methionine-dependent methyltransferases"/>
    <property type="match status" value="1"/>
</dbReference>
<organism evidence="1">
    <name type="scientific">marine sediment metagenome</name>
    <dbReference type="NCBI Taxonomy" id="412755"/>
    <lineage>
        <taxon>unclassified sequences</taxon>
        <taxon>metagenomes</taxon>
        <taxon>ecological metagenomes</taxon>
    </lineage>
</organism>
<dbReference type="EMBL" id="LAZR01031942">
    <property type="protein sequence ID" value="KKL52304.1"/>
    <property type="molecule type" value="Genomic_DNA"/>
</dbReference>